<dbReference type="InterPro" id="IPR050441">
    <property type="entry name" value="RBM"/>
</dbReference>
<feature type="compositionally biased region" description="Basic and acidic residues" evidence="2">
    <location>
        <begin position="68"/>
        <end position="78"/>
    </location>
</feature>
<dbReference type="OrthoDB" id="1099063at2759"/>
<keyword evidence="5" id="KW-1185">Reference proteome</keyword>
<feature type="region of interest" description="Disordered" evidence="2">
    <location>
        <begin position="269"/>
        <end position="450"/>
    </location>
</feature>
<dbReference type="InterPro" id="IPR001878">
    <property type="entry name" value="Znf_CCHC"/>
</dbReference>
<dbReference type="CDD" id="cd00590">
    <property type="entry name" value="RRM_SF"/>
    <property type="match status" value="1"/>
</dbReference>
<dbReference type="Pfam" id="PF00098">
    <property type="entry name" value="zf-CCHC"/>
    <property type="match status" value="1"/>
</dbReference>
<feature type="compositionally biased region" description="Basic and acidic residues" evidence="2">
    <location>
        <begin position="326"/>
        <end position="341"/>
    </location>
</feature>
<dbReference type="Proteomes" id="UP000054217">
    <property type="component" value="Unassembled WGS sequence"/>
</dbReference>
<dbReference type="InterPro" id="IPR000504">
    <property type="entry name" value="RRM_dom"/>
</dbReference>
<gene>
    <name evidence="4" type="ORF">M404DRAFT_23949</name>
</gene>
<dbReference type="AlphaFoldDB" id="A0A0C3JED6"/>
<dbReference type="SMART" id="SM00360">
    <property type="entry name" value="RRM"/>
    <property type="match status" value="1"/>
</dbReference>
<feature type="compositionally biased region" description="Basic and acidic residues" evidence="2">
    <location>
        <begin position="364"/>
        <end position="374"/>
    </location>
</feature>
<feature type="compositionally biased region" description="Basic and acidic residues" evidence="2">
    <location>
        <begin position="414"/>
        <end position="436"/>
    </location>
</feature>
<feature type="compositionally biased region" description="Polar residues" evidence="2">
    <location>
        <begin position="270"/>
        <end position="284"/>
    </location>
</feature>
<feature type="compositionally biased region" description="Basic and acidic residues" evidence="2">
    <location>
        <begin position="285"/>
        <end position="317"/>
    </location>
</feature>
<protein>
    <recommendedName>
        <fullName evidence="3">RRM domain-containing protein</fullName>
    </recommendedName>
</protein>
<name>A0A0C3JED6_PISTI</name>
<evidence type="ECO:0000259" key="3">
    <source>
        <dbReference type="PROSITE" id="PS50102"/>
    </source>
</evidence>
<dbReference type="InterPro" id="IPR012677">
    <property type="entry name" value="Nucleotide-bd_a/b_plait_sf"/>
</dbReference>
<feature type="domain" description="RRM" evidence="3">
    <location>
        <begin position="153"/>
        <end position="223"/>
    </location>
</feature>
<organism evidence="4 5">
    <name type="scientific">Pisolithus tinctorius Marx 270</name>
    <dbReference type="NCBI Taxonomy" id="870435"/>
    <lineage>
        <taxon>Eukaryota</taxon>
        <taxon>Fungi</taxon>
        <taxon>Dikarya</taxon>
        <taxon>Basidiomycota</taxon>
        <taxon>Agaricomycotina</taxon>
        <taxon>Agaricomycetes</taxon>
        <taxon>Agaricomycetidae</taxon>
        <taxon>Boletales</taxon>
        <taxon>Sclerodermatineae</taxon>
        <taxon>Pisolithaceae</taxon>
        <taxon>Pisolithus</taxon>
    </lineage>
</organism>
<keyword evidence="1" id="KW-0694">RNA-binding</keyword>
<dbReference type="Gene3D" id="3.30.70.330">
    <property type="match status" value="1"/>
</dbReference>
<dbReference type="PROSITE" id="PS50102">
    <property type="entry name" value="RRM"/>
    <property type="match status" value="1"/>
</dbReference>
<dbReference type="Pfam" id="PF00076">
    <property type="entry name" value="RRM_1"/>
    <property type="match status" value="1"/>
</dbReference>
<dbReference type="HOGENOM" id="CLU_035735_0_0_1"/>
<feature type="region of interest" description="Disordered" evidence="2">
    <location>
        <begin position="50"/>
        <end position="78"/>
    </location>
</feature>
<feature type="region of interest" description="Disordered" evidence="2">
    <location>
        <begin position="1"/>
        <end position="25"/>
    </location>
</feature>
<feature type="compositionally biased region" description="Polar residues" evidence="2">
    <location>
        <begin position="53"/>
        <end position="67"/>
    </location>
</feature>
<sequence length="462" mass="52234">MAASPSVVDDIQTRDRWGAVDDQGIDDMGPVKLDHDTVMDDLPTAIAAEDPSTFVNGNGEDISTSTLKPRDDATRDRPPKVLNNSLVLPFRLSCVSLSSLVVASHLLLLGHSSLPHGWMLDVYVAPVVPVDLTVTRLGRHAHEPSTSTAGLPNKVYIGGLPENTRPEDLRNGFGKLGKIVNIELKTGYGFVEFDNRQSAEESVAKYHEGYFMGNKVRVEIAHGKGRGTKRTEDPGACFKCGENGHWAKCARSKHHRCELTHGRFDRECSRQTTHSRSGAATESTLLDRLHPRDYPTARDYPVYRDDPSRYVPRESRYYDSPPPPSRDYRRPASPARDHRDYPMPPPRSSREYDDCRTRGPPSSRYDRSGYDRDSYSSMNPPAPRDYDRYDRRLADDRYEPPGGRPRTPPGPPPSRRDHYDRPSRGFEPPERVERGRPTTPPRSVDYARSRSLETVRYRWVDV</sequence>
<evidence type="ECO:0000256" key="2">
    <source>
        <dbReference type="SAM" id="MobiDB-lite"/>
    </source>
</evidence>
<reference evidence="4 5" key="1">
    <citation type="submission" date="2014-04" db="EMBL/GenBank/DDBJ databases">
        <authorList>
            <consortium name="DOE Joint Genome Institute"/>
            <person name="Kuo A."/>
            <person name="Kohler A."/>
            <person name="Costa M.D."/>
            <person name="Nagy L.G."/>
            <person name="Floudas D."/>
            <person name="Copeland A."/>
            <person name="Barry K.W."/>
            <person name="Cichocki N."/>
            <person name="Veneault-Fourrey C."/>
            <person name="LaButti K."/>
            <person name="Lindquist E.A."/>
            <person name="Lipzen A."/>
            <person name="Lundell T."/>
            <person name="Morin E."/>
            <person name="Murat C."/>
            <person name="Sun H."/>
            <person name="Tunlid A."/>
            <person name="Henrissat B."/>
            <person name="Grigoriev I.V."/>
            <person name="Hibbett D.S."/>
            <person name="Martin F."/>
            <person name="Nordberg H.P."/>
            <person name="Cantor M.N."/>
            <person name="Hua S.X."/>
        </authorList>
    </citation>
    <scope>NUCLEOTIDE SEQUENCE [LARGE SCALE GENOMIC DNA]</scope>
    <source>
        <strain evidence="4 5">Marx 270</strain>
    </source>
</reference>
<evidence type="ECO:0000313" key="4">
    <source>
        <dbReference type="EMBL" id="KIO07438.1"/>
    </source>
</evidence>
<dbReference type="SUPFAM" id="SSF54928">
    <property type="entry name" value="RNA-binding domain, RBD"/>
    <property type="match status" value="1"/>
</dbReference>
<proteinExistence type="predicted"/>
<evidence type="ECO:0000256" key="1">
    <source>
        <dbReference type="PROSITE-ProRule" id="PRU00176"/>
    </source>
</evidence>
<dbReference type="InterPro" id="IPR035979">
    <property type="entry name" value="RBD_domain_sf"/>
</dbReference>
<feature type="compositionally biased region" description="Basic and acidic residues" evidence="2">
    <location>
        <begin position="384"/>
        <end position="399"/>
    </location>
</feature>
<dbReference type="InParanoid" id="A0A0C3JED6"/>
<dbReference type="STRING" id="870435.A0A0C3JED6"/>
<dbReference type="EMBL" id="KN831960">
    <property type="protein sequence ID" value="KIO07438.1"/>
    <property type="molecule type" value="Genomic_DNA"/>
</dbReference>
<accession>A0A0C3JED6</accession>
<dbReference type="PANTHER" id="PTHR48034">
    <property type="entry name" value="TRANSFORMER-2 SEX-DETERMINING PROTEIN-RELATED"/>
    <property type="match status" value="1"/>
</dbReference>
<feature type="compositionally biased region" description="Basic and acidic residues" evidence="2">
    <location>
        <begin position="348"/>
        <end position="357"/>
    </location>
</feature>
<reference evidence="5" key="2">
    <citation type="submission" date="2015-01" db="EMBL/GenBank/DDBJ databases">
        <title>Evolutionary Origins and Diversification of the Mycorrhizal Mutualists.</title>
        <authorList>
            <consortium name="DOE Joint Genome Institute"/>
            <consortium name="Mycorrhizal Genomics Consortium"/>
            <person name="Kohler A."/>
            <person name="Kuo A."/>
            <person name="Nagy L.G."/>
            <person name="Floudas D."/>
            <person name="Copeland A."/>
            <person name="Barry K.W."/>
            <person name="Cichocki N."/>
            <person name="Veneault-Fourrey C."/>
            <person name="LaButti K."/>
            <person name="Lindquist E.A."/>
            <person name="Lipzen A."/>
            <person name="Lundell T."/>
            <person name="Morin E."/>
            <person name="Murat C."/>
            <person name="Riley R."/>
            <person name="Ohm R."/>
            <person name="Sun H."/>
            <person name="Tunlid A."/>
            <person name="Henrissat B."/>
            <person name="Grigoriev I.V."/>
            <person name="Hibbett D.S."/>
            <person name="Martin F."/>
        </authorList>
    </citation>
    <scope>NUCLEOTIDE SEQUENCE [LARGE SCALE GENOMIC DNA]</scope>
    <source>
        <strain evidence="5">Marx 270</strain>
    </source>
</reference>
<evidence type="ECO:0000313" key="5">
    <source>
        <dbReference type="Proteomes" id="UP000054217"/>
    </source>
</evidence>
<dbReference type="GO" id="GO:0003723">
    <property type="term" value="F:RNA binding"/>
    <property type="evidence" value="ECO:0007669"/>
    <property type="project" value="UniProtKB-UniRule"/>
</dbReference>
<feature type="compositionally biased region" description="Pro residues" evidence="2">
    <location>
        <begin position="402"/>
        <end position="413"/>
    </location>
</feature>
<dbReference type="GO" id="GO:0008270">
    <property type="term" value="F:zinc ion binding"/>
    <property type="evidence" value="ECO:0007669"/>
    <property type="project" value="InterPro"/>
</dbReference>